<reference evidence="2 3" key="1">
    <citation type="submission" date="2019-08" db="EMBL/GenBank/DDBJ databases">
        <title>Bacillus genomes from the desert of Cuatro Cienegas, Coahuila.</title>
        <authorList>
            <person name="Olmedo-Alvarez G."/>
        </authorList>
    </citation>
    <scope>NUCLEOTIDE SEQUENCE [LARGE SCALE GENOMIC DNA]</scope>
    <source>
        <strain evidence="2 3">CH37_1T</strain>
    </source>
</reference>
<comment type="caution">
    <text evidence="2">The sequence shown here is derived from an EMBL/GenBank/DDBJ whole genome shotgun (WGS) entry which is preliminary data.</text>
</comment>
<keyword evidence="1" id="KW-0732">Signal</keyword>
<evidence type="ECO:0008006" key="4">
    <source>
        <dbReference type="Google" id="ProtNLM"/>
    </source>
</evidence>
<name>A0A5D4SN53_9BACI</name>
<dbReference type="RefSeq" id="WP_148949270.1">
    <property type="nucleotide sequence ID" value="NZ_VTES01000002.1"/>
</dbReference>
<accession>A0A5D4SN53</accession>
<evidence type="ECO:0000256" key="1">
    <source>
        <dbReference type="SAM" id="SignalP"/>
    </source>
</evidence>
<gene>
    <name evidence="2" type="ORF">FZD47_05340</name>
</gene>
<dbReference type="PROSITE" id="PS51257">
    <property type="entry name" value="PROKAR_LIPOPROTEIN"/>
    <property type="match status" value="1"/>
</dbReference>
<dbReference type="AlphaFoldDB" id="A0A5D4SN53"/>
<proteinExistence type="predicted"/>
<protein>
    <recommendedName>
        <fullName evidence="4">Lipoprotein</fullName>
    </recommendedName>
</protein>
<evidence type="ECO:0000313" key="3">
    <source>
        <dbReference type="Proteomes" id="UP000323732"/>
    </source>
</evidence>
<feature type="chain" id="PRO_5023007301" description="Lipoprotein" evidence="1">
    <location>
        <begin position="24"/>
        <end position="205"/>
    </location>
</feature>
<dbReference type="EMBL" id="VTES01000002">
    <property type="protein sequence ID" value="TYS64797.1"/>
    <property type="molecule type" value="Genomic_DNA"/>
</dbReference>
<evidence type="ECO:0000313" key="2">
    <source>
        <dbReference type="EMBL" id="TYS64797.1"/>
    </source>
</evidence>
<feature type="signal peptide" evidence="1">
    <location>
        <begin position="1"/>
        <end position="23"/>
    </location>
</feature>
<sequence>MKHMKLVLVLTGLIMMSAACSGAAESEPASDKMTAAPVKNAIEEVDAAGEEKDAEEAAEKESFIANGKEWQLGFTDSQNGLLKEYVLAGETVDNWSELITVQRFSNPIGARVQDYAAQFKAALEKSVAGNLRFQILTEDAKNLFYEFEVTDDAVHPDQYETGRIESEGGEIWFVHYAIKVPEIDKSEKDAWLNIMSTDDLKNWGK</sequence>
<dbReference type="Proteomes" id="UP000323732">
    <property type="component" value="Unassembled WGS sequence"/>
</dbReference>
<organism evidence="2 3">
    <name type="scientific">Bacillus infantis</name>
    <dbReference type="NCBI Taxonomy" id="324767"/>
    <lineage>
        <taxon>Bacteria</taxon>
        <taxon>Bacillati</taxon>
        <taxon>Bacillota</taxon>
        <taxon>Bacilli</taxon>
        <taxon>Bacillales</taxon>
        <taxon>Bacillaceae</taxon>
        <taxon>Bacillus</taxon>
    </lineage>
</organism>